<comment type="caution">
    <text evidence="9">The sequence shown here is derived from an EMBL/GenBank/DDBJ whole genome shotgun (WGS) entry which is preliminary data.</text>
</comment>
<evidence type="ECO:0000313" key="9">
    <source>
        <dbReference type="EMBL" id="SBW25745.1"/>
    </source>
</evidence>
<evidence type="ECO:0000256" key="2">
    <source>
        <dbReference type="ARBA" id="ARBA00007399"/>
    </source>
</evidence>
<evidence type="ECO:0000256" key="3">
    <source>
        <dbReference type="ARBA" id="ARBA00022729"/>
    </source>
</evidence>
<comment type="similarity">
    <text evidence="2">Belongs to the periplasmic pilus chaperone family.</text>
</comment>
<gene>
    <name evidence="9" type="ORF">BN4901_2691</name>
</gene>
<dbReference type="Pfam" id="PF02753">
    <property type="entry name" value="PapD_C"/>
    <property type="match status" value="1"/>
</dbReference>
<dbReference type="InterPro" id="IPR036316">
    <property type="entry name" value="Pili_assmbl_chap_C_dom_sf"/>
</dbReference>
<name>A0ABY0JQP6_9ENTR</name>
<dbReference type="InterPro" id="IPR013783">
    <property type="entry name" value="Ig-like_fold"/>
</dbReference>
<dbReference type="PANTHER" id="PTHR30251:SF1">
    <property type="entry name" value="FIMBRIAL CHAPARONE"/>
    <property type="match status" value="1"/>
</dbReference>
<feature type="domain" description="Pili assembly chaperone N-terminal" evidence="7">
    <location>
        <begin position="22"/>
        <end position="143"/>
    </location>
</feature>
<dbReference type="InterPro" id="IPR016147">
    <property type="entry name" value="Pili_assmbl_chaperone_N"/>
</dbReference>
<dbReference type="Proteomes" id="UP000195338">
    <property type="component" value="Unassembled WGS sequence"/>
</dbReference>
<keyword evidence="4" id="KW-0574">Periplasm</keyword>
<evidence type="ECO:0000256" key="6">
    <source>
        <dbReference type="SAM" id="SignalP"/>
    </source>
</evidence>
<dbReference type="RefSeq" id="WP_087051129.1">
    <property type="nucleotide sequence ID" value="NZ_FLUX01000033.1"/>
</dbReference>
<evidence type="ECO:0000259" key="7">
    <source>
        <dbReference type="Pfam" id="PF00345"/>
    </source>
</evidence>
<dbReference type="Pfam" id="PF00345">
    <property type="entry name" value="PapD_N"/>
    <property type="match status" value="1"/>
</dbReference>
<evidence type="ECO:0000256" key="1">
    <source>
        <dbReference type="ARBA" id="ARBA00004418"/>
    </source>
</evidence>
<comment type="subcellular location">
    <subcellularLocation>
        <location evidence="1">Periplasm</location>
    </subcellularLocation>
</comment>
<dbReference type="PRINTS" id="PR00969">
    <property type="entry name" value="CHAPERONPILI"/>
</dbReference>
<feature type="chain" id="PRO_5047153259" evidence="6">
    <location>
        <begin position="22"/>
        <end position="234"/>
    </location>
</feature>
<keyword evidence="10" id="KW-1185">Reference proteome</keyword>
<feature type="domain" description="Pili assembly chaperone C-terminal" evidence="8">
    <location>
        <begin position="168"/>
        <end position="221"/>
    </location>
</feature>
<sequence length="234" mass="25796">MNNYYAVITLLLFGSSCGGHAGVVAGGTRFIFDADAGSLSITLKNTDSATWLVKSTINNTLQWPGAEPIHGMTPFTVTPPLFALAGEKENKIRIVKTAEDLPVDRESLYELLITAIPSGKMEKNSVQVALRSRYKLIYRPPGLSGIPEQAYQQIHWQWRQDGSLEIGNPTPYYVTLTSVRVNGHIEENAGVIAPFSQRSVSWCQNTTLCKVQWRTLDDVGKELTAMNITLTQAP</sequence>
<dbReference type="InterPro" id="IPR016148">
    <property type="entry name" value="Pili_assmbl_chaperone_C"/>
</dbReference>
<proteinExistence type="inferred from homology"/>
<dbReference type="InterPro" id="IPR050643">
    <property type="entry name" value="Periplasmic_pilus_chap"/>
</dbReference>
<evidence type="ECO:0000256" key="4">
    <source>
        <dbReference type="ARBA" id="ARBA00022764"/>
    </source>
</evidence>
<accession>A0ABY0JQP6</accession>
<keyword evidence="3 6" id="KW-0732">Signal</keyword>
<evidence type="ECO:0000256" key="5">
    <source>
        <dbReference type="ARBA" id="ARBA00023186"/>
    </source>
</evidence>
<keyword evidence="5" id="KW-0143">Chaperone</keyword>
<dbReference type="InterPro" id="IPR008962">
    <property type="entry name" value="PapD-like_sf"/>
</dbReference>
<feature type="signal peptide" evidence="6">
    <location>
        <begin position="1"/>
        <end position="21"/>
    </location>
</feature>
<reference evidence="9 10" key="1">
    <citation type="submission" date="2016-04" db="EMBL/GenBank/DDBJ databases">
        <authorList>
            <person name="Mornico D."/>
        </authorList>
    </citation>
    <scope>NUCLEOTIDE SEQUENCE [LARGE SCALE GENOMIC DNA]</scope>
    <source>
        <strain evidence="9 10">A121</strain>
    </source>
</reference>
<dbReference type="SUPFAM" id="SSF49354">
    <property type="entry name" value="PapD-like"/>
    <property type="match status" value="1"/>
</dbReference>
<dbReference type="InterPro" id="IPR001829">
    <property type="entry name" value="Pili_assmbl_chaperone_bac"/>
</dbReference>
<dbReference type="PANTHER" id="PTHR30251">
    <property type="entry name" value="PILUS ASSEMBLY CHAPERONE"/>
    <property type="match status" value="1"/>
</dbReference>
<protein>
    <submittedName>
        <fullName evidence="9">Fimbrial chaperone protein</fullName>
    </submittedName>
</protein>
<dbReference type="SUPFAM" id="SSF49584">
    <property type="entry name" value="Periplasmic chaperone C-domain"/>
    <property type="match status" value="1"/>
</dbReference>
<dbReference type="EMBL" id="FLUX01000033">
    <property type="protein sequence ID" value="SBW25745.1"/>
    <property type="molecule type" value="Genomic_DNA"/>
</dbReference>
<evidence type="ECO:0000313" key="10">
    <source>
        <dbReference type="Proteomes" id="UP000195338"/>
    </source>
</evidence>
<dbReference type="Gene3D" id="2.60.40.10">
    <property type="entry name" value="Immunoglobulins"/>
    <property type="match status" value="2"/>
</dbReference>
<evidence type="ECO:0000259" key="8">
    <source>
        <dbReference type="Pfam" id="PF02753"/>
    </source>
</evidence>
<organism evidence="9 10">
    <name type="scientific">Citrobacter europaeus</name>
    <dbReference type="NCBI Taxonomy" id="1914243"/>
    <lineage>
        <taxon>Bacteria</taxon>
        <taxon>Pseudomonadati</taxon>
        <taxon>Pseudomonadota</taxon>
        <taxon>Gammaproteobacteria</taxon>
        <taxon>Enterobacterales</taxon>
        <taxon>Enterobacteriaceae</taxon>
        <taxon>Citrobacter</taxon>
    </lineage>
</organism>